<name>A0A2I4EPW5_JUGRE</name>
<dbReference type="GO" id="GO:0005634">
    <property type="term" value="C:nucleus"/>
    <property type="evidence" value="ECO:0000318"/>
    <property type="project" value="GO_Central"/>
</dbReference>
<dbReference type="GeneID" id="108991580"/>
<reference evidence="3" key="1">
    <citation type="submission" date="2025-08" db="UniProtKB">
        <authorList>
            <consortium name="RefSeq"/>
        </authorList>
    </citation>
    <scope>IDENTIFICATION</scope>
    <source>
        <tissue evidence="3">Leaves</tissue>
    </source>
</reference>
<dbReference type="Pfam" id="PF02201">
    <property type="entry name" value="SWIB"/>
    <property type="match status" value="1"/>
</dbReference>
<proteinExistence type="predicted"/>
<dbReference type="KEGG" id="jre:108991580"/>
<dbReference type="OrthoDB" id="10251073at2759"/>
<dbReference type="RefSeq" id="XP_018821444.1">
    <property type="nucleotide sequence ID" value="XM_018965899.2"/>
</dbReference>
<organism evidence="2 3">
    <name type="scientific">Juglans regia</name>
    <name type="common">English walnut</name>
    <dbReference type="NCBI Taxonomy" id="51240"/>
    <lineage>
        <taxon>Eukaryota</taxon>
        <taxon>Viridiplantae</taxon>
        <taxon>Streptophyta</taxon>
        <taxon>Embryophyta</taxon>
        <taxon>Tracheophyta</taxon>
        <taxon>Spermatophyta</taxon>
        <taxon>Magnoliopsida</taxon>
        <taxon>eudicotyledons</taxon>
        <taxon>Gunneridae</taxon>
        <taxon>Pentapetalae</taxon>
        <taxon>rosids</taxon>
        <taxon>fabids</taxon>
        <taxon>Fagales</taxon>
        <taxon>Juglandaceae</taxon>
        <taxon>Juglans</taxon>
    </lineage>
</organism>
<evidence type="ECO:0000313" key="3">
    <source>
        <dbReference type="RefSeq" id="XP_018821444.1"/>
    </source>
</evidence>
<dbReference type="Gene3D" id="1.10.245.10">
    <property type="entry name" value="SWIB/MDM2 domain"/>
    <property type="match status" value="1"/>
</dbReference>
<dbReference type="Proteomes" id="UP000235220">
    <property type="component" value="Chromosome 9"/>
</dbReference>
<dbReference type="SUPFAM" id="SSF47592">
    <property type="entry name" value="SWIB/MDM2 domain"/>
    <property type="match status" value="1"/>
</dbReference>
<feature type="region of interest" description="Disordered" evidence="1">
    <location>
        <begin position="24"/>
        <end position="44"/>
    </location>
</feature>
<dbReference type="STRING" id="51240.A0A2I4EPW5"/>
<dbReference type="InterPro" id="IPR036885">
    <property type="entry name" value="SWIB_MDM2_dom_sf"/>
</dbReference>
<feature type="compositionally biased region" description="Low complexity" evidence="1">
    <location>
        <begin position="24"/>
        <end position="43"/>
    </location>
</feature>
<evidence type="ECO:0000313" key="2">
    <source>
        <dbReference type="Proteomes" id="UP000235220"/>
    </source>
</evidence>
<dbReference type="SMART" id="SM00151">
    <property type="entry name" value="SWIB"/>
    <property type="match status" value="1"/>
</dbReference>
<dbReference type="PANTHER" id="PTHR13844">
    <property type="entry name" value="SWI/SNF-RELATED MATRIX-ASSOCIATED ACTIN-DEPENDENT REGULATOR OF CHROMATIN SUBFAMILY D"/>
    <property type="match status" value="1"/>
</dbReference>
<evidence type="ECO:0000256" key="1">
    <source>
        <dbReference type="SAM" id="MobiDB-lite"/>
    </source>
</evidence>
<dbReference type="Gramene" id="Jr09_06620_p1">
    <property type="protein sequence ID" value="cds.Jr09_06620_p1"/>
    <property type="gene ID" value="Jr09_06620"/>
</dbReference>
<keyword evidence="2" id="KW-1185">Reference proteome</keyword>
<protein>
    <submittedName>
        <fullName evidence="3">Protein TRI1</fullName>
    </submittedName>
</protein>
<dbReference type="InterPro" id="IPR019835">
    <property type="entry name" value="SWIB_domain"/>
</dbReference>
<dbReference type="InterPro" id="IPR003121">
    <property type="entry name" value="SWIB_MDM2_domain"/>
</dbReference>
<dbReference type="CDD" id="cd10567">
    <property type="entry name" value="SWIB-MDM2_like"/>
    <property type="match status" value="1"/>
</dbReference>
<gene>
    <name evidence="3" type="primary">LOC108991580</name>
</gene>
<dbReference type="PROSITE" id="PS51925">
    <property type="entry name" value="SWIB_MDM2"/>
    <property type="match status" value="1"/>
</dbReference>
<dbReference type="AlphaFoldDB" id="A0A2I4EPW5"/>
<dbReference type="FunCoup" id="A0A2I4EPW5">
    <property type="interactions" value="628"/>
</dbReference>
<accession>A0A2I4EPW5</accession>
<sequence length="130" mass="14069">MASFAASRLRTVFGGTKALMAPAKTASTSTVKPKKSSTATTTTDRPIMGLQKIVPISPQLGKFLGGATETSRTLAIKKVWEYVKLHNLQNPANKREIFCDEKLKSIFAGKDAVGFQEVTKLLSIHFVKSG</sequence>